<dbReference type="RefSeq" id="WP_141461295.1">
    <property type="nucleotide sequence ID" value="NZ_CP038141.1"/>
</dbReference>
<accession>A0A4Y6ULX1</accession>
<dbReference type="EMBL" id="CP038141">
    <property type="protein sequence ID" value="QDH17391.1"/>
    <property type="molecule type" value="Genomic_DNA"/>
</dbReference>
<proteinExistence type="predicted"/>
<evidence type="ECO:0000313" key="1">
    <source>
        <dbReference type="EMBL" id="QDH17391.1"/>
    </source>
</evidence>
<name>A0A4Y6ULX1_9PROT</name>
<sequence>MTRKGCARPRTVRITPQPSFRIRGLDAKVDLFWPTATLGSGADYHVDFSDHLCCDETLVKVAFSLAGGVLGWSGKPTFGLKTAAAWITWTAKGKQMVEVTALTSGGRSLTAFVHIHISPQPSLLSGDDTLLAPNILTLPDGTPLTTDRGHDLLSQ</sequence>
<dbReference type="OrthoDB" id="7265400at2"/>
<dbReference type="KEGG" id="ssam:E3D00_07310"/>
<reference evidence="1 2" key="1">
    <citation type="submission" date="2019-03" db="EMBL/GenBank/DDBJ databases">
        <title>The complete genome sequence of Swingsia samuiensis NBRC107927(T).</title>
        <authorList>
            <person name="Chua K.-O."/>
            <person name="Chan K.-G."/>
            <person name="See-Too W.-S."/>
        </authorList>
    </citation>
    <scope>NUCLEOTIDE SEQUENCE [LARGE SCALE GENOMIC DNA]</scope>
    <source>
        <strain evidence="1 2">AH83</strain>
    </source>
</reference>
<dbReference type="AlphaFoldDB" id="A0A4Y6ULX1"/>
<protein>
    <submittedName>
        <fullName evidence="1">Uncharacterized protein</fullName>
    </submittedName>
</protein>
<gene>
    <name evidence="1" type="ORF">E3D00_07310</name>
</gene>
<organism evidence="1 2">
    <name type="scientific">Swingsia samuiensis</name>
    <dbReference type="NCBI Taxonomy" id="1293412"/>
    <lineage>
        <taxon>Bacteria</taxon>
        <taxon>Pseudomonadati</taxon>
        <taxon>Pseudomonadota</taxon>
        <taxon>Alphaproteobacteria</taxon>
        <taxon>Acetobacterales</taxon>
        <taxon>Acetobacteraceae</taxon>
        <taxon>Swingsia</taxon>
    </lineage>
</organism>
<dbReference type="Proteomes" id="UP000316313">
    <property type="component" value="Chromosome"/>
</dbReference>
<keyword evidence="2" id="KW-1185">Reference proteome</keyword>
<evidence type="ECO:0000313" key="2">
    <source>
        <dbReference type="Proteomes" id="UP000316313"/>
    </source>
</evidence>